<dbReference type="PROSITE" id="PS50082">
    <property type="entry name" value="WD_REPEATS_2"/>
    <property type="match status" value="1"/>
</dbReference>
<comment type="caution">
    <text evidence="4">The sequence shown here is derived from an EMBL/GenBank/DDBJ whole genome shotgun (WGS) entry which is preliminary data.</text>
</comment>
<dbReference type="PROSITE" id="PS50294">
    <property type="entry name" value="WD_REPEATS_REGION"/>
    <property type="match status" value="1"/>
</dbReference>
<evidence type="ECO:0000313" key="4">
    <source>
        <dbReference type="EMBL" id="KAF5195259.1"/>
    </source>
</evidence>
<gene>
    <name evidence="4" type="ORF">FRX31_015154</name>
</gene>
<evidence type="ECO:0000256" key="3">
    <source>
        <dbReference type="PROSITE-ProRule" id="PRU00221"/>
    </source>
</evidence>
<dbReference type="SMART" id="SM00320">
    <property type="entry name" value="WD40"/>
    <property type="match status" value="1"/>
</dbReference>
<dbReference type="AlphaFoldDB" id="A0A7J6WD04"/>
<dbReference type="GO" id="GO:0034511">
    <property type="term" value="F:U3 snoRNA binding"/>
    <property type="evidence" value="ECO:0007669"/>
    <property type="project" value="TreeGrafter"/>
</dbReference>
<evidence type="ECO:0000256" key="1">
    <source>
        <dbReference type="ARBA" id="ARBA00022574"/>
    </source>
</evidence>
<dbReference type="Pfam" id="PF00400">
    <property type="entry name" value="WD40"/>
    <property type="match status" value="1"/>
</dbReference>
<dbReference type="PANTHER" id="PTHR19854">
    <property type="entry name" value="TRANSDUCIN BETA-LIKE 3"/>
    <property type="match status" value="1"/>
</dbReference>
<dbReference type="GO" id="GO:0005730">
    <property type="term" value="C:nucleolus"/>
    <property type="evidence" value="ECO:0007669"/>
    <property type="project" value="TreeGrafter"/>
</dbReference>
<dbReference type="GO" id="GO:0000472">
    <property type="term" value="P:endonucleolytic cleavage to generate mature 5'-end of SSU-rRNA from (SSU-rRNA, 5.8S rRNA, LSU-rRNA)"/>
    <property type="evidence" value="ECO:0007669"/>
    <property type="project" value="TreeGrafter"/>
</dbReference>
<proteinExistence type="predicted"/>
<feature type="non-terminal residue" evidence="4">
    <location>
        <position position="1"/>
    </location>
</feature>
<dbReference type="PANTHER" id="PTHR19854:SF15">
    <property type="entry name" value="TRANSDUCIN BETA-LIKE PROTEIN 3"/>
    <property type="match status" value="1"/>
</dbReference>
<evidence type="ECO:0000313" key="5">
    <source>
        <dbReference type="Proteomes" id="UP000554482"/>
    </source>
</evidence>
<dbReference type="Gene3D" id="2.130.10.10">
    <property type="entry name" value="YVTN repeat-like/Quinoprotein amine dehydrogenase"/>
    <property type="match status" value="1"/>
</dbReference>
<dbReference type="EMBL" id="JABWDY010017569">
    <property type="protein sequence ID" value="KAF5195259.1"/>
    <property type="molecule type" value="Genomic_DNA"/>
</dbReference>
<organism evidence="4 5">
    <name type="scientific">Thalictrum thalictroides</name>
    <name type="common">Rue-anemone</name>
    <name type="synonym">Anemone thalictroides</name>
    <dbReference type="NCBI Taxonomy" id="46969"/>
    <lineage>
        <taxon>Eukaryota</taxon>
        <taxon>Viridiplantae</taxon>
        <taxon>Streptophyta</taxon>
        <taxon>Embryophyta</taxon>
        <taxon>Tracheophyta</taxon>
        <taxon>Spermatophyta</taxon>
        <taxon>Magnoliopsida</taxon>
        <taxon>Ranunculales</taxon>
        <taxon>Ranunculaceae</taxon>
        <taxon>Thalictroideae</taxon>
        <taxon>Thalictrum</taxon>
    </lineage>
</organism>
<sequence length="66" mass="7315">MVWDLSTSKCLRSWKEHEGPVMSMTCDTSGGLLATAGADRKALLWDVDGGFCTHYFKGHPDPHHLL</sequence>
<accession>A0A7J6WD04</accession>
<dbReference type="InterPro" id="IPR036322">
    <property type="entry name" value="WD40_repeat_dom_sf"/>
</dbReference>
<dbReference type="InterPro" id="IPR015943">
    <property type="entry name" value="WD40/YVTN_repeat-like_dom_sf"/>
</dbReference>
<protein>
    <submittedName>
        <fullName evidence="4">Transducin family protein / WD-40 repeat family protein</fullName>
    </submittedName>
</protein>
<dbReference type="InterPro" id="IPR019775">
    <property type="entry name" value="WD40_repeat_CS"/>
</dbReference>
<dbReference type="SUPFAM" id="SSF50978">
    <property type="entry name" value="WD40 repeat-like"/>
    <property type="match status" value="1"/>
</dbReference>
<dbReference type="GO" id="GO:0000480">
    <property type="term" value="P:endonucleolytic cleavage in 5'-ETS of tricistronic rRNA transcript (SSU-rRNA, 5.8S rRNA, LSU-rRNA)"/>
    <property type="evidence" value="ECO:0007669"/>
    <property type="project" value="TreeGrafter"/>
</dbReference>
<dbReference type="GO" id="GO:0030686">
    <property type="term" value="C:90S preribosome"/>
    <property type="evidence" value="ECO:0007669"/>
    <property type="project" value="TreeGrafter"/>
</dbReference>
<dbReference type="PROSITE" id="PS00678">
    <property type="entry name" value="WD_REPEATS_1"/>
    <property type="match status" value="1"/>
</dbReference>
<dbReference type="OrthoDB" id="5414888at2759"/>
<feature type="repeat" description="WD" evidence="3">
    <location>
        <begin position="14"/>
        <end position="48"/>
    </location>
</feature>
<keyword evidence="5" id="KW-1185">Reference proteome</keyword>
<dbReference type="Proteomes" id="UP000554482">
    <property type="component" value="Unassembled WGS sequence"/>
</dbReference>
<name>A0A7J6WD04_THATH</name>
<evidence type="ECO:0000256" key="2">
    <source>
        <dbReference type="ARBA" id="ARBA00022737"/>
    </source>
</evidence>
<reference evidence="4 5" key="1">
    <citation type="submission" date="2020-06" db="EMBL/GenBank/DDBJ databases">
        <title>Transcriptomic and genomic resources for Thalictrum thalictroides and T. hernandezii: Facilitating candidate gene discovery in an emerging model plant lineage.</title>
        <authorList>
            <person name="Arias T."/>
            <person name="Riano-Pachon D.M."/>
            <person name="Di Stilio V.S."/>
        </authorList>
    </citation>
    <scope>NUCLEOTIDE SEQUENCE [LARGE SCALE GENOMIC DNA]</scope>
    <source>
        <strain evidence="5">cv. WT478/WT964</strain>
        <tissue evidence="4">Leaves</tissue>
    </source>
</reference>
<keyword evidence="2" id="KW-0677">Repeat</keyword>
<dbReference type="InterPro" id="IPR001680">
    <property type="entry name" value="WD40_rpt"/>
</dbReference>
<keyword evidence="1 3" id="KW-0853">WD repeat</keyword>